<evidence type="ECO:0000313" key="5">
    <source>
        <dbReference type="EMBL" id="MBB3929633.1"/>
    </source>
</evidence>
<protein>
    <recommendedName>
        <fullName evidence="2">3-hydroxyisobutyryl-CoA hydrolase</fullName>
        <ecNumber evidence="2">3.1.2.4</ecNumber>
    </recommendedName>
</protein>
<dbReference type="InterPro" id="IPR045004">
    <property type="entry name" value="ECH_dom"/>
</dbReference>
<dbReference type="PANTHER" id="PTHR43176">
    <property type="entry name" value="3-HYDROXYISOBUTYRYL-COA HYDROLASE-RELATED"/>
    <property type="match status" value="1"/>
</dbReference>
<comment type="caution">
    <text evidence="5">The sequence shown here is derived from an EMBL/GenBank/DDBJ whole genome shotgun (WGS) entry which is preliminary data.</text>
</comment>
<evidence type="ECO:0000259" key="4">
    <source>
        <dbReference type="Pfam" id="PF16113"/>
    </source>
</evidence>
<organism evidence="5 6">
    <name type="scientific">Kaistia hirudinis</name>
    <dbReference type="NCBI Taxonomy" id="1293440"/>
    <lineage>
        <taxon>Bacteria</taxon>
        <taxon>Pseudomonadati</taxon>
        <taxon>Pseudomonadota</taxon>
        <taxon>Alphaproteobacteria</taxon>
        <taxon>Hyphomicrobiales</taxon>
        <taxon>Kaistiaceae</taxon>
        <taxon>Kaistia</taxon>
    </lineage>
</organism>
<keyword evidence="5" id="KW-0456">Lyase</keyword>
<dbReference type="NCBIfam" id="NF004127">
    <property type="entry name" value="PRK05617.1"/>
    <property type="match status" value="1"/>
</dbReference>
<dbReference type="SUPFAM" id="SSF52096">
    <property type="entry name" value="ClpP/crotonase"/>
    <property type="match status" value="1"/>
</dbReference>
<dbReference type="RefSeq" id="WP_183397269.1">
    <property type="nucleotide sequence ID" value="NZ_JACIDS010000001.1"/>
</dbReference>
<evidence type="ECO:0000256" key="2">
    <source>
        <dbReference type="ARBA" id="ARBA00011915"/>
    </source>
</evidence>
<dbReference type="GO" id="GO:0016829">
    <property type="term" value="F:lyase activity"/>
    <property type="evidence" value="ECO:0007669"/>
    <property type="project" value="UniProtKB-KW"/>
</dbReference>
<evidence type="ECO:0000313" key="6">
    <source>
        <dbReference type="Proteomes" id="UP000553963"/>
    </source>
</evidence>
<dbReference type="AlphaFoldDB" id="A0A840AK10"/>
<dbReference type="Gene3D" id="3.90.226.10">
    <property type="entry name" value="2-enoyl-CoA Hydratase, Chain A, domain 1"/>
    <property type="match status" value="1"/>
</dbReference>
<dbReference type="PANTHER" id="PTHR43176:SF3">
    <property type="entry name" value="3-HYDROXYISOBUTYRYL-COA HYDROLASE, MITOCHONDRIAL"/>
    <property type="match status" value="1"/>
</dbReference>
<sequence>MSADAEILFERRGRIGLVTLDRPAALNALTEAMVVALAEKLREWQHDDAVAAVVVRGKGRAFCAGGDVRRAYDVGRDGTPLTTFFRDEYRLNAAVRHFPKPYVALVHGYVMGGGAGISVHGSHRVFAEDAVFSMPETGIGFFPDVGVSHALARLPHEIGVYCALASARLARGDSLHAGIATHAAPAGDFDAIVEALASTGDVDAVLAPYVPQSIAPETLDAVDAEIERIFATGGVEAILARLDAAEGPHALFAEKAAADIRTKSPTSLKVTLRQVRAARELSFDDCIRLDYRIASHILTGHDFYEGVRAALVDKDRQPRWRPAGLAEVDARAVEAHFVTPADGDLELE</sequence>
<dbReference type="GO" id="GO:0003860">
    <property type="term" value="F:3-hydroxyisobutyryl-CoA hydrolase activity"/>
    <property type="evidence" value="ECO:0007669"/>
    <property type="project" value="UniProtKB-EC"/>
</dbReference>
<reference evidence="5 6" key="1">
    <citation type="submission" date="2020-08" db="EMBL/GenBank/DDBJ databases">
        <title>Genomic Encyclopedia of Type Strains, Phase IV (KMG-IV): sequencing the most valuable type-strain genomes for metagenomic binning, comparative biology and taxonomic classification.</title>
        <authorList>
            <person name="Goeker M."/>
        </authorList>
    </citation>
    <scope>NUCLEOTIDE SEQUENCE [LARGE SCALE GENOMIC DNA]</scope>
    <source>
        <strain evidence="5 6">DSM 25966</strain>
    </source>
</reference>
<evidence type="ECO:0000256" key="1">
    <source>
        <dbReference type="ARBA" id="ARBA00001709"/>
    </source>
</evidence>
<dbReference type="InterPro" id="IPR029045">
    <property type="entry name" value="ClpP/crotonase-like_dom_sf"/>
</dbReference>
<dbReference type="InterPro" id="IPR032259">
    <property type="entry name" value="HIBYL-CoA-H"/>
</dbReference>
<keyword evidence="3" id="KW-0378">Hydrolase</keyword>
<dbReference type="Proteomes" id="UP000553963">
    <property type="component" value="Unassembled WGS sequence"/>
</dbReference>
<dbReference type="CDD" id="cd06558">
    <property type="entry name" value="crotonase-like"/>
    <property type="match status" value="1"/>
</dbReference>
<accession>A0A840AK10</accession>
<dbReference type="Pfam" id="PF16113">
    <property type="entry name" value="ECH_2"/>
    <property type="match status" value="1"/>
</dbReference>
<keyword evidence="6" id="KW-1185">Reference proteome</keyword>
<dbReference type="EMBL" id="JACIDS010000001">
    <property type="protein sequence ID" value="MBB3929633.1"/>
    <property type="molecule type" value="Genomic_DNA"/>
</dbReference>
<comment type="catalytic activity">
    <reaction evidence="1">
        <text>3-hydroxy-2-methylpropanoyl-CoA + H2O = 3-hydroxy-2-methylpropanoate + CoA + H(+)</text>
        <dbReference type="Rhea" id="RHEA:20888"/>
        <dbReference type="ChEBI" id="CHEBI:11805"/>
        <dbReference type="ChEBI" id="CHEBI:15377"/>
        <dbReference type="ChEBI" id="CHEBI:15378"/>
        <dbReference type="ChEBI" id="CHEBI:57287"/>
        <dbReference type="ChEBI" id="CHEBI:57340"/>
        <dbReference type="EC" id="3.1.2.4"/>
    </reaction>
</comment>
<evidence type="ECO:0000256" key="3">
    <source>
        <dbReference type="ARBA" id="ARBA00022801"/>
    </source>
</evidence>
<dbReference type="GO" id="GO:0006574">
    <property type="term" value="P:L-valine catabolic process"/>
    <property type="evidence" value="ECO:0007669"/>
    <property type="project" value="TreeGrafter"/>
</dbReference>
<name>A0A840AK10_9HYPH</name>
<dbReference type="EC" id="3.1.2.4" evidence="2"/>
<proteinExistence type="predicted"/>
<gene>
    <name evidence="5" type="ORF">GGR25_000652</name>
</gene>
<feature type="domain" description="Enoyl-CoA hydratase/isomerase" evidence="4">
    <location>
        <begin position="15"/>
        <end position="337"/>
    </location>
</feature>